<evidence type="ECO:0000256" key="3">
    <source>
        <dbReference type="ARBA" id="ARBA00022741"/>
    </source>
</evidence>
<sequence>MEVIRLDEVSLWRRTQEEFSYDLKKTLLSVIEGKYRQPAKKLVLDKIDLVVERGEKIGIIGANGSGKSTLLKIISGILKQSSGTVRVRGQIAPLIELGAGFDAEISVMDNILLYGVLLGFSRSEMRERTQSILDFAELQDYALVPVKGLSSGMVARLGFAIATDIQPDILILDEVLSVGDESFKNKCKQRIDKFWDDNATVLVVSHDLRFVQQSCVRGIWLDKGKILFMGGADETVDCYLEALKKI</sequence>
<dbReference type="InterPro" id="IPR027417">
    <property type="entry name" value="P-loop_NTPase"/>
</dbReference>
<dbReference type="InterPro" id="IPR015860">
    <property type="entry name" value="ABC_transpr_TagH-like"/>
</dbReference>
<dbReference type="GO" id="GO:0140359">
    <property type="term" value="F:ABC-type transporter activity"/>
    <property type="evidence" value="ECO:0007669"/>
    <property type="project" value="InterPro"/>
</dbReference>
<dbReference type="RefSeq" id="WP_214438698.1">
    <property type="nucleotide sequence ID" value="NZ_JAECZB010000013.1"/>
</dbReference>
<reference evidence="6 7" key="1">
    <citation type="journal article" date="2021" name="Int. J. Syst. Evol. Microbiol.">
        <title>Amazonocrinis nigriterrae gen. nov., sp. nov., Atlanticothrix silvestris gen. nov., sp. nov. and Dendronalium phyllosphericum gen. nov., sp. nov., nostocacean cyanobacteria from Brazilian environments.</title>
        <authorList>
            <person name="Alvarenga D.O."/>
            <person name="Andreote A.P.D."/>
            <person name="Branco L.H.Z."/>
            <person name="Delbaje E."/>
            <person name="Cruz R.B."/>
            <person name="Varani A.M."/>
            <person name="Fiore M.F."/>
        </authorList>
    </citation>
    <scope>NUCLEOTIDE SEQUENCE [LARGE SCALE GENOMIC DNA]</scope>
    <source>
        <strain evidence="6 7">CENA357</strain>
    </source>
</reference>
<dbReference type="PANTHER" id="PTHR46743">
    <property type="entry name" value="TEICHOIC ACIDS EXPORT ATP-BINDING PROTEIN TAGH"/>
    <property type="match status" value="1"/>
</dbReference>
<evidence type="ECO:0000256" key="2">
    <source>
        <dbReference type="ARBA" id="ARBA00022448"/>
    </source>
</evidence>
<dbReference type="PROSITE" id="PS50893">
    <property type="entry name" value="ABC_TRANSPORTER_2"/>
    <property type="match status" value="1"/>
</dbReference>
<dbReference type="InterPro" id="IPR050683">
    <property type="entry name" value="Bact_Polysacc_Export_ATP-bd"/>
</dbReference>
<keyword evidence="7" id="KW-1185">Reference proteome</keyword>
<dbReference type="SMART" id="SM00382">
    <property type="entry name" value="AAA"/>
    <property type="match status" value="1"/>
</dbReference>
<dbReference type="PANTHER" id="PTHR46743:SF2">
    <property type="entry name" value="TEICHOIC ACIDS EXPORT ATP-BINDING PROTEIN TAGH"/>
    <property type="match status" value="1"/>
</dbReference>
<organism evidence="6 7">
    <name type="scientific">Atlanticothrix silvestris CENA357</name>
    <dbReference type="NCBI Taxonomy" id="1725252"/>
    <lineage>
        <taxon>Bacteria</taxon>
        <taxon>Bacillati</taxon>
        <taxon>Cyanobacteriota</taxon>
        <taxon>Cyanophyceae</taxon>
        <taxon>Nostocales</taxon>
        <taxon>Nodulariaceae</taxon>
        <taxon>Atlanticothrix</taxon>
        <taxon>Atlanticothrix silvestris</taxon>
    </lineage>
</organism>
<keyword evidence="4 6" id="KW-0067">ATP-binding</keyword>
<keyword evidence="3" id="KW-0547">Nucleotide-binding</keyword>
<dbReference type="InterPro" id="IPR003593">
    <property type="entry name" value="AAA+_ATPase"/>
</dbReference>
<protein>
    <submittedName>
        <fullName evidence="6">ABC transporter ATP-binding protein</fullName>
    </submittedName>
</protein>
<proteinExistence type="inferred from homology"/>
<dbReference type="EMBL" id="JAECZB010000013">
    <property type="protein sequence ID" value="MBH8552386.1"/>
    <property type="molecule type" value="Genomic_DNA"/>
</dbReference>
<evidence type="ECO:0000313" key="6">
    <source>
        <dbReference type="EMBL" id="MBH8552386.1"/>
    </source>
</evidence>
<dbReference type="GO" id="GO:0016020">
    <property type="term" value="C:membrane"/>
    <property type="evidence" value="ECO:0007669"/>
    <property type="project" value="InterPro"/>
</dbReference>
<dbReference type="InterPro" id="IPR003439">
    <property type="entry name" value="ABC_transporter-like_ATP-bd"/>
</dbReference>
<dbReference type="GO" id="GO:0016887">
    <property type="term" value="F:ATP hydrolysis activity"/>
    <property type="evidence" value="ECO:0007669"/>
    <property type="project" value="InterPro"/>
</dbReference>
<dbReference type="GO" id="GO:0005524">
    <property type="term" value="F:ATP binding"/>
    <property type="evidence" value="ECO:0007669"/>
    <property type="project" value="UniProtKB-KW"/>
</dbReference>
<evidence type="ECO:0000259" key="5">
    <source>
        <dbReference type="PROSITE" id="PS50893"/>
    </source>
</evidence>
<dbReference type="SUPFAM" id="SSF52540">
    <property type="entry name" value="P-loop containing nucleoside triphosphate hydrolases"/>
    <property type="match status" value="1"/>
</dbReference>
<name>A0A8J7L1L7_9CYAN</name>
<dbReference type="Pfam" id="PF00005">
    <property type="entry name" value="ABC_tran"/>
    <property type="match status" value="1"/>
</dbReference>
<evidence type="ECO:0000256" key="4">
    <source>
        <dbReference type="ARBA" id="ARBA00022840"/>
    </source>
</evidence>
<dbReference type="Proteomes" id="UP000599391">
    <property type="component" value="Unassembled WGS sequence"/>
</dbReference>
<evidence type="ECO:0000256" key="1">
    <source>
        <dbReference type="ARBA" id="ARBA00005417"/>
    </source>
</evidence>
<gene>
    <name evidence="6" type="ORF">I8751_08355</name>
</gene>
<keyword evidence="2" id="KW-0813">Transport</keyword>
<dbReference type="CDD" id="cd03220">
    <property type="entry name" value="ABC_KpsT_Wzt"/>
    <property type="match status" value="1"/>
</dbReference>
<accession>A0A8J7L1L7</accession>
<comment type="similarity">
    <text evidence="1">Belongs to the ABC transporter superfamily.</text>
</comment>
<evidence type="ECO:0000313" key="7">
    <source>
        <dbReference type="Proteomes" id="UP000599391"/>
    </source>
</evidence>
<feature type="domain" description="ABC transporter" evidence="5">
    <location>
        <begin position="28"/>
        <end position="246"/>
    </location>
</feature>
<comment type="caution">
    <text evidence="6">The sequence shown here is derived from an EMBL/GenBank/DDBJ whole genome shotgun (WGS) entry which is preliminary data.</text>
</comment>
<dbReference type="AlphaFoldDB" id="A0A8J7L1L7"/>
<dbReference type="Gene3D" id="3.40.50.300">
    <property type="entry name" value="P-loop containing nucleotide triphosphate hydrolases"/>
    <property type="match status" value="1"/>
</dbReference>